<dbReference type="Pfam" id="PF00096">
    <property type="entry name" value="zf-C2H2"/>
    <property type="match status" value="2"/>
</dbReference>
<dbReference type="Gene3D" id="3.30.160.60">
    <property type="entry name" value="Classic Zinc Finger"/>
    <property type="match status" value="2"/>
</dbReference>
<feature type="compositionally biased region" description="Basic residues" evidence="8">
    <location>
        <begin position="415"/>
        <end position="427"/>
    </location>
</feature>
<keyword evidence="11" id="KW-1185">Reference proteome</keyword>
<feature type="region of interest" description="Disordered" evidence="8">
    <location>
        <begin position="544"/>
        <end position="568"/>
    </location>
</feature>
<dbReference type="Proteomes" id="UP000094112">
    <property type="component" value="Unassembled WGS sequence"/>
</dbReference>
<dbReference type="GO" id="GO:0000978">
    <property type="term" value="F:RNA polymerase II cis-regulatory region sequence-specific DNA binding"/>
    <property type="evidence" value="ECO:0007669"/>
    <property type="project" value="InterPro"/>
</dbReference>
<feature type="region of interest" description="Disordered" evidence="8">
    <location>
        <begin position="1"/>
        <end position="39"/>
    </location>
</feature>
<dbReference type="PROSITE" id="PS50157">
    <property type="entry name" value="ZINC_FINGER_C2H2_2"/>
    <property type="match status" value="2"/>
</dbReference>
<feature type="region of interest" description="Disordered" evidence="8">
    <location>
        <begin position="212"/>
        <end position="289"/>
    </location>
</feature>
<evidence type="ECO:0000256" key="7">
    <source>
        <dbReference type="PROSITE-ProRule" id="PRU00042"/>
    </source>
</evidence>
<dbReference type="GO" id="GO:0008270">
    <property type="term" value="F:zinc ion binding"/>
    <property type="evidence" value="ECO:0007669"/>
    <property type="project" value="UniProtKB-KW"/>
</dbReference>
<dbReference type="AlphaFoldDB" id="A0A1E3NWD8"/>
<dbReference type="GO" id="GO:0005634">
    <property type="term" value="C:nucleus"/>
    <property type="evidence" value="ECO:0007669"/>
    <property type="project" value="UniProtKB-SubCell"/>
</dbReference>
<evidence type="ECO:0000256" key="8">
    <source>
        <dbReference type="SAM" id="MobiDB-lite"/>
    </source>
</evidence>
<dbReference type="STRING" id="683960.A0A1E3NWD8"/>
<dbReference type="CDD" id="cd12148">
    <property type="entry name" value="fungal_TF_MHR"/>
    <property type="match status" value="1"/>
</dbReference>
<evidence type="ECO:0000313" key="10">
    <source>
        <dbReference type="EMBL" id="ODQ56992.1"/>
    </source>
</evidence>
<keyword evidence="4 7" id="KW-0863">Zinc-finger</keyword>
<feature type="compositionally biased region" description="Basic and acidic residues" evidence="8">
    <location>
        <begin position="546"/>
        <end position="558"/>
    </location>
</feature>
<keyword evidence="6" id="KW-0539">Nucleus</keyword>
<dbReference type="Pfam" id="PF04082">
    <property type="entry name" value="Fungal_trans"/>
    <property type="match status" value="1"/>
</dbReference>
<evidence type="ECO:0000256" key="1">
    <source>
        <dbReference type="ARBA" id="ARBA00004123"/>
    </source>
</evidence>
<evidence type="ECO:0000259" key="9">
    <source>
        <dbReference type="PROSITE" id="PS50157"/>
    </source>
</evidence>
<dbReference type="SUPFAM" id="SSF57667">
    <property type="entry name" value="beta-beta-alpha zinc fingers"/>
    <property type="match status" value="1"/>
</dbReference>
<feature type="region of interest" description="Disordered" evidence="8">
    <location>
        <begin position="383"/>
        <end position="434"/>
    </location>
</feature>
<feature type="compositionally biased region" description="Low complexity" evidence="8">
    <location>
        <begin position="263"/>
        <end position="276"/>
    </location>
</feature>
<proteinExistence type="predicted"/>
<dbReference type="GO" id="GO:0006351">
    <property type="term" value="P:DNA-templated transcription"/>
    <property type="evidence" value="ECO:0007669"/>
    <property type="project" value="InterPro"/>
</dbReference>
<evidence type="ECO:0000256" key="4">
    <source>
        <dbReference type="ARBA" id="ARBA00022771"/>
    </source>
</evidence>
<gene>
    <name evidence="10" type="ORF">WICANDRAFT_70959</name>
</gene>
<accession>A0A1E3NWD8</accession>
<feature type="compositionally biased region" description="Low complexity" evidence="8">
    <location>
        <begin position="401"/>
        <end position="414"/>
    </location>
</feature>
<feature type="compositionally biased region" description="Low complexity" evidence="8">
    <location>
        <begin position="7"/>
        <end position="20"/>
    </location>
</feature>
<dbReference type="FunFam" id="3.30.160.60:FF:000446">
    <property type="entry name" value="Zinc finger protein"/>
    <property type="match status" value="1"/>
</dbReference>
<dbReference type="OrthoDB" id="10018191at2759"/>
<dbReference type="InterPro" id="IPR051059">
    <property type="entry name" value="VerF-like"/>
</dbReference>
<name>A0A1E3NWD8_WICAA</name>
<protein>
    <recommendedName>
        <fullName evidence="9">C2H2-type domain-containing protein</fullName>
    </recommendedName>
</protein>
<dbReference type="GO" id="GO:0000785">
    <property type="term" value="C:chromatin"/>
    <property type="evidence" value="ECO:0007669"/>
    <property type="project" value="TreeGrafter"/>
</dbReference>
<keyword evidence="5" id="KW-0862">Zinc</keyword>
<feature type="region of interest" description="Disordered" evidence="8">
    <location>
        <begin position="79"/>
        <end position="106"/>
    </location>
</feature>
<keyword evidence="3" id="KW-0677">Repeat</keyword>
<dbReference type="PANTHER" id="PTHR40626">
    <property type="entry name" value="MIP31509P"/>
    <property type="match status" value="1"/>
</dbReference>
<feature type="domain" description="C2H2-type" evidence="9">
    <location>
        <begin position="147"/>
        <end position="174"/>
    </location>
</feature>
<organism evidence="10 11">
    <name type="scientific">Wickerhamomyces anomalus (strain ATCC 58044 / CBS 1984 / NCYC 433 / NRRL Y-366-8)</name>
    <name type="common">Yeast</name>
    <name type="synonym">Hansenula anomala</name>
    <dbReference type="NCBI Taxonomy" id="683960"/>
    <lineage>
        <taxon>Eukaryota</taxon>
        <taxon>Fungi</taxon>
        <taxon>Dikarya</taxon>
        <taxon>Ascomycota</taxon>
        <taxon>Saccharomycotina</taxon>
        <taxon>Saccharomycetes</taxon>
        <taxon>Phaffomycetales</taxon>
        <taxon>Wickerhamomycetaceae</taxon>
        <taxon>Wickerhamomyces</taxon>
    </lineage>
</organism>
<dbReference type="PANTHER" id="PTHR40626:SF28">
    <property type="entry name" value="REGULATORY PROTEIN ADR1"/>
    <property type="match status" value="1"/>
</dbReference>
<feature type="domain" description="C2H2-type" evidence="9">
    <location>
        <begin position="175"/>
        <end position="203"/>
    </location>
</feature>
<dbReference type="PROSITE" id="PS00028">
    <property type="entry name" value="ZINC_FINGER_C2H2_1"/>
    <property type="match status" value="2"/>
</dbReference>
<dbReference type="InterPro" id="IPR036236">
    <property type="entry name" value="Znf_C2H2_sf"/>
</dbReference>
<dbReference type="SMART" id="SM00355">
    <property type="entry name" value="ZnF_C2H2"/>
    <property type="match status" value="2"/>
</dbReference>
<dbReference type="InterPro" id="IPR013087">
    <property type="entry name" value="Znf_C2H2_type"/>
</dbReference>
<keyword evidence="2" id="KW-0479">Metal-binding</keyword>
<dbReference type="GO" id="GO:0000981">
    <property type="term" value="F:DNA-binding transcription factor activity, RNA polymerase II-specific"/>
    <property type="evidence" value="ECO:0007669"/>
    <property type="project" value="InterPro"/>
</dbReference>
<sequence length="1160" mass="132239">MSLTHHNNNNNSNINNNNNNMISSEGLDNKPNRHFHMNNPNGFNLGFSSLNFQSSPNSSSPSGVSSVADQVGAIGLRSSSQNAIPSVNDAKAGDTPIPNPLNRSDSLENTITTTNNNMNSKVNKRLDRIPENLGPNGTTPSGKPRLFVCTVCTRAFARHEHLKRHERSHTKEKPFSCGVCQRKFSRRDLLLRHAQKLHAGCDDAIKRLRRRSIRSKSVSSPSNKEILMADEMDVDSDPKAKRQKVFNEGDSGDGENSQLLTPSVSSNNTNLLFSNSQHPPHPIHSVSHGNIFSNTHSGIGASDFKGRRSSFSAASASNYASVPQSQLRNNYYQDSVEFSTPQLLPVENLLGSDNLNHQSINTWLSDINALPGLDFLNNFSLNDSQQQQQQQKELDNSVTPSSLLSDSKVSSTGSRPKRQNVARRSQSRKSSTTNLKQETDIFGYSFYDDDYTLANQHDEFQDMKFSYPKLPSSYLKEYSSSSPDGSNSNNLNDYELLSELEIPNHEEKILAAGYSFYGSNDFAPSTMSPANMFNLKSENDTSAMDIDSHKDFSNHHENQNQQNGENDQYAEDLSSETLFTENLKSNIEKVLSKYPFVNIPPPDLPQLDTLNSFCQIFKEKFLSHYPFIHSSILNEKTMYQYTKNDDSPNDLTSNVCLPLLIATTGSLYSNNKKISADLYEISRRCIHVYLDLRKKTDDAEKATTHNSPLWLVQCLILSVLYGLFAEYDESDLSIILRQVNALCTLIKVSKFTSLKFENENIEINEDYFKEYILYQSKIRTVFMIFNISSTLTCFYDLTPFIKYKEIKCDLPDLENYWTCSNVEEFKQKCVENSSLNYCLNLEKILNDMLMNNQINYKMSEFGANIVVFGLLQYFYSNKKNSLTNFSAGVSPYHSNSSNLVKNYKWEDLLIDQNLNINLESILLKNISVIRSLMIDLSKVKECMWHRRWSEMSQEFIRIHPRNDDLIDACDYSIRTISLIFINDIDSSNFKKCLSLTLQCLFFNFFYIAKFLHSFERRILKSSASALVIENMKPSELKLISKNFSIYIKIAKFLADLEQILVRNFNYHDIESKLATKEFDETRYNFGVPPRLLNESDYTTNINMTQVSQVAKLCLSSSILKIGEFVFNLVFEKEMNFNIYKSLSDGLFHLRVYLESDLQQK</sequence>
<dbReference type="EMBL" id="KV454214">
    <property type="protein sequence ID" value="ODQ56992.1"/>
    <property type="molecule type" value="Genomic_DNA"/>
</dbReference>
<dbReference type="RefSeq" id="XP_019036199.1">
    <property type="nucleotide sequence ID" value="XM_019184227.1"/>
</dbReference>
<evidence type="ECO:0000256" key="6">
    <source>
        <dbReference type="ARBA" id="ARBA00023242"/>
    </source>
</evidence>
<evidence type="ECO:0000256" key="2">
    <source>
        <dbReference type="ARBA" id="ARBA00022723"/>
    </source>
</evidence>
<evidence type="ECO:0000256" key="5">
    <source>
        <dbReference type="ARBA" id="ARBA00022833"/>
    </source>
</evidence>
<dbReference type="GeneID" id="30201473"/>
<comment type="subcellular location">
    <subcellularLocation>
        <location evidence="1">Nucleus</location>
    </subcellularLocation>
</comment>
<reference evidence="10 11" key="1">
    <citation type="journal article" date="2016" name="Proc. Natl. Acad. Sci. U.S.A.">
        <title>Comparative genomics of biotechnologically important yeasts.</title>
        <authorList>
            <person name="Riley R."/>
            <person name="Haridas S."/>
            <person name="Wolfe K.H."/>
            <person name="Lopes M.R."/>
            <person name="Hittinger C.T."/>
            <person name="Goeker M."/>
            <person name="Salamov A.A."/>
            <person name="Wisecaver J.H."/>
            <person name="Long T.M."/>
            <person name="Calvey C.H."/>
            <person name="Aerts A.L."/>
            <person name="Barry K.W."/>
            <person name="Choi C."/>
            <person name="Clum A."/>
            <person name="Coughlan A.Y."/>
            <person name="Deshpande S."/>
            <person name="Douglass A.P."/>
            <person name="Hanson S.J."/>
            <person name="Klenk H.-P."/>
            <person name="LaButti K.M."/>
            <person name="Lapidus A."/>
            <person name="Lindquist E.A."/>
            <person name="Lipzen A.M."/>
            <person name="Meier-Kolthoff J.P."/>
            <person name="Ohm R.A."/>
            <person name="Otillar R.P."/>
            <person name="Pangilinan J.L."/>
            <person name="Peng Y."/>
            <person name="Rokas A."/>
            <person name="Rosa C.A."/>
            <person name="Scheuner C."/>
            <person name="Sibirny A.A."/>
            <person name="Slot J.C."/>
            <person name="Stielow J.B."/>
            <person name="Sun H."/>
            <person name="Kurtzman C.P."/>
            <person name="Blackwell M."/>
            <person name="Grigoriev I.V."/>
            <person name="Jeffries T.W."/>
        </authorList>
    </citation>
    <scope>NUCLEOTIDE SEQUENCE [LARGE SCALE GENOMIC DNA]</scope>
    <source>
        <strain evidence="11">ATCC 58044 / CBS 1984 / NCYC 433 / NRRL Y-366-8</strain>
    </source>
</reference>
<dbReference type="InterPro" id="IPR007219">
    <property type="entry name" value="XnlR_reg_dom"/>
</dbReference>
<evidence type="ECO:0000256" key="3">
    <source>
        <dbReference type="ARBA" id="ARBA00022737"/>
    </source>
</evidence>
<evidence type="ECO:0000313" key="11">
    <source>
        <dbReference type="Proteomes" id="UP000094112"/>
    </source>
</evidence>